<sequence length="159" mass="17310">MSIWAKYPDYSDDELRTLVALAAQALVEADPDVAGEDLLHISPRAAAREILPLVQGQDRTIDAQRIQQLLEDEELSSQLCVQLLGEIRAIPELADRVAAAYDMRERKMAVTETLLLAGALVILALKLKKISWGAGKGEVAFHPPGEVAKSFLLGLLKLG</sequence>
<gene>
    <name evidence="1" type="ORF">OL599_08350</name>
</gene>
<name>A0AA41YQG0_9PROT</name>
<dbReference type="EMBL" id="JAPDNT010000004">
    <property type="protein sequence ID" value="MCW3474595.1"/>
    <property type="molecule type" value="Genomic_DNA"/>
</dbReference>
<keyword evidence="2" id="KW-1185">Reference proteome</keyword>
<evidence type="ECO:0000313" key="2">
    <source>
        <dbReference type="Proteomes" id="UP001165679"/>
    </source>
</evidence>
<dbReference type="RefSeq" id="WP_264713236.1">
    <property type="nucleotide sequence ID" value="NZ_JAPDNT010000004.1"/>
</dbReference>
<comment type="caution">
    <text evidence="1">The sequence shown here is derived from an EMBL/GenBank/DDBJ whole genome shotgun (WGS) entry which is preliminary data.</text>
</comment>
<accession>A0AA41YQG0</accession>
<proteinExistence type="predicted"/>
<dbReference type="Proteomes" id="UP001165679">
    <property type="component" value="Unassembled WGS sequence"/>
</dbReference>
<evidence type="ECO:0000313" key="1">
    <source>
        <dbReference type="EMBL" id="MCW3474595.1"/>
    </source>
</evidence>
<protein>
    <submittedName>
        <fullName evidence="1">Uncharacterized protein</fullName>
    </submittedName>
</protein>
<reference evidence="1" key="1">
    <citation type="submission" date="2022-09" db="EMBL/GenBank/DDBJ databases">
        <title>Rhodovastum sp. nov. RN2-1 isolated from soil in Seongnam, South Korea.</title>
        <authorList>
            <person name="Le N.T."/>
        </authorList>
    </citation>
    <scope>NUCLEOTIDE SEQUENCE</scope>
    <source>
        <strain evidence="1">RN2-1</strain>
    </source>
</reference>
<reference evidence="1" key="2">
    <citation type="submission" date="2022-10" db="EMBL/GenBank/DDBJ databases">
        <authorList>
            <person name="Trinh H.N."/>
        </authorList>
    </citation>
    <scope>NUCLEOTIDE SEQUENCE</scope>
    <source>
        <strain evidence="1">RN2-1</strain>
    </source>
</reference>
<organism evidence="1 2">
    <name type="scientific">Limobrevibacterium gyesilva</name>
    <dbReference type="NCBI Taxonomy" id="2991712"/>
    <lineage>
        <taxon>Bacteria</taxon>
        <taxon>Pseudomonadati</taxon>
        <taxon>Pseudomonadota</taxon>
        <taxon>Alphaproteobacteria</taxon>
        <taxon>Acetobacterales</taxon>
        <taxon>Acetobacteraceae</taxon>
        <taxon>Limobrevibacterium</taxon>
    </lineage>
</organism>
<dbReference type="AlphaFoldDB" id="A0AA41YQG0"/>